<proteinExistence type="predicted"/>
<organism evidence="1">
    <name type="scientific">Triticum urartu</name>
    <name type="common">Red wild einkorn</name>
    <name type="synonym">Crithodium urartu</name>
    <dbReference type="NCBI Taxonomy" id="4572"/>
    <lineage>
        <taxon>Eukaryota</taxon>
        <taxon>Viridiplantae</taxon>
        <taxon>Streptophyta</taxon>
        <taxon>Embryophyta</taxon>
        <taxon>Tracheophyta</taxon>
        <taxon>Spermatophyta</taxon>
        <taxon>Magnoliopsida</taxon>
        <taxon>Liliopsida</taxon>
        <taxon>Poales</taxon>
        <taxon>Poaceae</taxon>
        <taxon>BOP clade</taxon>
        <taxon>Pooideae</taxon>
        <taxon>Triticodae</taxon>
        <taxon>Triticeae</taxon>
        <taxon>Triticinae</taxon>
        <taxon>Triticum</taxon>
    </lineage>
</organism>
<dbReference type="EMBL" id="KD158813">
    <property type="protein sequence ID" value="EMS56367.1"/>
    <property type="molecule type" value="Genomic_DNA"/>
</dbReference>
<gene>
    <name evidence="1" type="ORF">TRIUR3_28000</name>
</gene>
<protein>
    <submittedName>
        <fullName evidence="1">Uncharacterized protein</fullName>
    </submittedName>
</protein>
<reference evidence="1" key="1">
    <citation type="journal article" date="2013" name="Nature">
        <title>Draft genome of the wheat A-genome progenitor Triticum urartu.</title>
        <authorList>
            <person name="Ling H.Q."/>
            <person name="Zhao S."/>
            <person name="Liu D."/>
            <person name="Wang J."/>
            <person name="Sun H."/>
            <person name="Zhang C."/>
            <person name="Fan H."/>
            <person name="Li D."/>
            <person name="Dong L."/>
            <person name="Tao Y."/>
            <person name="Gao C."/>
            <person name="Wu H."/>
            <person name="Li Y."/>
            <person name="Cui Y."/>
            <person name="Guo X."/>
            <person name="Zheng S."/>
            <person name="Wang B."/>
            <person name="Yu K."/>
            <person name="Liang Q."/>
            <person name="Yang W."/>
            <person name="Lou X."/>
            <person name="Chen J."/>
            <person name="Feng M."/>
            <person name="Jian J."/>
            <person name="Zhang X."/>
            <person name="Luo G."/>
            <person name="Jiang Y."/>
            <person name="Liu J."/>
            <person name="Wang Z."/>
            <person name="Sha Y."/>
            <person name="Zhang B."/>
            <person name="Wu H."/>
            <person name="Tang D."/>
            <person name="Shen Q."/>
            <person name="Xue P."/>
            <person name="Zou S."/>
            <person name="Wang X."/>
            <person name="Liu X."/>
            <person name="Wang F."/>
            <person name="Yang Y."/>
            <person name="An X."/>
            <person name="Dong Z."/>
            <person name="Zhang K."/>
            <person name="Zhang X."/>
            <person name="Luo M.C."/>
            <person name="Dvorak J."/>
            <person name="Tong Y."/>
            <person name="Wang J."/>
            <person name="Yang H."/>
            <person name="Li Z."/>
            <person name="Wang D."/>
            <person name="Zhang A."/>
            <person name="Wang J."/>
        </authorList>
    </citation>
    <scope>NUCLEOTIDE SEQUENCE</scope>
</reference>
<sequence length="162" mass="17034">MAGVGVELWLLAYSGAGGTSSEEEKGALARDWRRSLRQGSSFSGSSGGLGAPDGEGLEATGVQVARSSVATAEALACFSGARTTGIGRPPWRLRAGGRKRRRYGHGGEVRATGSWWGSTTASLCGNEGDELQGWSWAWRSRRVATRGKQEGIEGDEAMRSGE</sequence>
<accession>M7Z8K6</accession>
<evidence type="ECO:0000313" key="1">
    <source>
        <dbReference type="EMBL" id="EMS56367.1"/>
    </source>
</evidence>
<dbReference type="AlphaFoldDB" id="M7Z8K6"/>
<name>M7Z8K6_TRIUA</name>